<dbReference type="InterPro" id="IPR015867">
    <property type="entry name" value="N-reg_PII/ATP_PRibTrfase_C"/>
</dbReference>
<dbReference type="SUPFAM" id="SSF54913">
    <property type="entry name" value="GlnB-like"/>
    <property type="match status" value="1"/>
</dbReference>
<dbReference type="OrthoDB" id="5339790at2"/>
<dbReference type="InterPro" id="IPR011322">
    <property type="entry name" value="N-reg_PII-like_a/b"/>
</dbReference>
<dbReference type="RefSeq" id="WP_124079490.1">
    <property type="nucleotide sequence ID" value="NZ_UWPJ01000017.1"/>
</dbReference>
<protein>
    <submittedName>
        <fullName evidence="2">Uncharacterized protein</fullName>
    </submittedName>
</protein>
<proteinExistence type="inferred from homology"/>
<dbReference type="Proteomes" id="UP000277294">
    <property type="component" value="Unassembled WGS sequence"/>
</dbReference>
<organism evidence="2 3">
    <name type="scientific">Pigmentiphaga humi</name>
    <dbReference type="NCBI Taxonomy" id="2478468"/>
    <lineage>
        <taxon>Bacteria</taxon>
        <taxon>Pseudomonadati</taxon>
        <taxon>Pseudomonadota</taxon>
        <taxon>Betaproteobacteria</taxon>
        <taxon>Burkholderiales</taxon>
        <taxon>Alcaligenaceae</taxon>
        <taxon>Pigmentiphaga</taxon>
    </lineage>
</organism>
<evidence type="ECO:0000313" key="2">
    <source>
        <dbReference type="EMBL" id="VCU69967.1"/>
    </source>
</evidence>
<reference evidence="2 3" key="1">
    <citation type="submission" date="2018-10" db="EMBL/GenBank/DDBJ databases">
        <authorList>
            <person name="Criscuolo A."/>
        </authorList>
    </citation>
    <scope>NUCLEOTIDE SEQUENCE [LARGE SCALE GENOMIC DNA]</scope>
    <source>
        <strain evidence="2">DnA1</strain>
    </source>
</reference>
<accession>A0A3P4B0Z3</accession>
<sequence length="109" mass="11662">MDGYQLALFTQQDRKHAGRPLGHWLLEFAKARGALGATLVSGAESFGSNGRLHSAHFFELGDQPVQVLVTADTQTCEQLLQGLAQEGVDVFYVKTAVQFGRTSGSPVGA</sequence>
<dbReference type="InterPro" id="IPR003793">
    <property type="entry name" value="UPF0166"/>
</dbReference>
<comment type="similarity">
    <text evidence="1">Belongs to the UPF0166 family.</text>
</comment>
<dbReference type="AlphaFoldDB" id="A0A3P4B0Z3"/>
<keyword evidence="3" id="KW-1185">Reference proteome</keyword>
<evidence type="ECO:0000256" key="1">
    <source>
        <dbReference type="ARBA" id="ARBA00010554"/>
    </source>
</evidence>
<evidence type="ECO:0000313" key="3">
    <source>
        <dbReference type="Proteomes" id="UP000277294"/>
    </source>
</evidence>
<dbReference type="EMBL" id="UWPJ01000017">
    <property type="protein sequence ID" value="VCU69967.1"/>
    <property type="molecule type" value="Genomic_DNA"/>
</dbReference>
<dbReference type="Gene3D" id="3.30.70.120">
    <property type="match status" value="1"/>
</dbReference>
<dbReference type="Pfam" id="PF02641">
    <property type="entry name" value="DUF190"/>
    <property type="match status" value="1"/>
</dbReference>
<name>A0A3P4B0Z3_9BURK</name>
<gene>
    <name evidence="2" type="ORF">PIGHUM_02033</name>
</gene>